<protein>
    <recommendedName>
        <fullName evidence="1">Sulfotransferase domain-containing protein</fullName>
    </recommendedName>
</protein>
<name>A0A2P7ALJ7_9HYPH</name>
<evidence type="ECO:0000313" key="2">
    <source>
        <dbReference type="EMBL" id="PSH55093.1"/>
    </source>
</evidence>
<gene>
    <name evidence="2" type="ORF">CU100_23685</name>
</gene>
<dbReference type="GO" id="GO:0008146">
    <property type="term" value="F:sulfotransferase activity"/>
    <property type="evidence" value="ECO:0007669"/>
    <property type="project" value="InterPro"/>
</dbReference>
<organism evidence="2 3">
    <name type="scientific">Phyllobacterium endophyticum</name>
    <dbReference type="NCBI Taxonomy" id="1149773"/>
    <lineage>
        <taxon>Bacteria</taxon>
        <taxon>Pseudomonadati</taxon>
        <taxon>Pseudomonadota</taxon>
        <taxon>Alphaproteobacteria</taxon>
        <taxon>Hyphomicrobiales</taxon>
        <taxon>Phyllobacteriaceae</taxon>
        <taxon>Phyllobacterium</taxon>
    </lineage>
</organism>
<reference evidence="3" key="1">
    <citation type="submission" date="2017-11" db="EMBL/GenBank/DDBJ databases">
        <authorList>
            <person name="Kuznetsova I."/>
            <person name="Sazanova A."/>
            <person name="Chirak E."/>
            <person name="Safronova V."/>
            <person name="Willems A."/>
        </authorList>
    </citation>
    <scope>NUCLEOTIDE SEQUENCE [LARGE SCALE GENOMIC DNA]</scope>
    <source>
        <strain evidence="3">PEPV15</strain>
    </source>
</reference>
<sequence length="254" mass="28837">MRIAIIASPRCGNNWIRRVISELSGYPHFAAHSINDFPNELPDNCILNIHAPCDDQTREYFHRLSCKLVILGRHPLDVFVSVLQFARREPSVHKWLDGRCFIPRDARDLYPDSPAFVEWMCSEGARNLLSVTLSWWKEEGNSARLKYEDVVDAPGKGFAELFRTLGAPLAGPIQSALDNYSVAYFAPFNNHGWLGQKDNYAKFITPANLVKVQAAHVEYFSILDYDIKSDPSLDHEVARTAYLQMLPKDLALTN</sequence>
<dbReference type="InterPro" id="IPR000863">
    <property type="entry name" value="Sulfotransferase_dom"/>
</dbReference>
<evidence type="ECO:0000259" key="1">
    <source>
        <dbReference type="Pfam" id="PF00685"/>
    </source>
</evidence>
<evidence type="ECO:0000313" key="3">
    <source>
        <dbReference type="Proteomes" id="UP000241158"/>
    </source>
</evidence>
<dbReference type="InterPro" id="IPR027417">
    <property type="entry name" value="P-loop_NTPase"/>
</dbReference>
<proteinExistence type="predicted"/>
<dbReference type="AlphaFoldDB" id="A0A2P7ALJ7"/>
<dbReference type="Proteomes" id="UP000241158">
    <property type="component" value="Unassembled WGS sequence"/>
</dbReference>
<comment type="caution">
    <text evidence="2">The sequence shown here is derived from an EMBL/GenBank/DDBJ whole genome shotgun (WGS) entry which is preliminary data.</text>
</comment>
<dbReference type="OrthoDB" id="9804504at2"/>
<dbReference type="Pfam" id="PF00685">
    <property type="entry name" value="Sulfotransfer_1"/>
    <property type="match status" value="1"/>
</dbReference>
<accession>A0A2P7ALJ7</accession>
<dbReference type="SUPFAM" id="SSF52540">
    <property type="entry name" value="P-loop containing nucleoside triphosphate hydrolases"/>
    <property type="match status" value="1"/>
</dbReference>
<keyword evidence="3" id="KW-1185">Reference proteome</keyword>
<dbReference type="Gene3D" id="3.40.50.300">
    <property type="entry name" value="P-loop containing nucleotide triphosphate hydrolases"/>
    <property type="match status" value="1"/>
</dbReference>
<feature type="domain" description="Sulfotransferase" evidence="1">
    <location>
        <begin position="39"/>
        <end position="176"/>
    </location>
</feature>
<dbReference type="RefSeq" id="WP_106719098.1">
    <property type="nucleotide sequence ID" value="NZ_JACHXT010000002.1"/>
</dbReference>
<dbReference type="EMBL" id="PGGN01000006">
    <property type="protein sequence ID" value="PSH55093.1"/>
    <property type="molecule type" value="Genomic_DNA"/>
</dbReference>